<evidence type="ECO:0000256" key="2">
    <source>
        <dbReference type="ARBA" id="ARBA00013011"/>
    </source>
</evidence>
<dbReference type="InterPro" id="IPR036291">
    <property type="entry name" value="NAD(P)-bd_dom_sf"/>
</dbReference>
<dbReference type="PANTHER" id="PTHR43060">
    <property type="entry name" value="3-HYDROXYISOBUTYRATE DEHYDROGENASE-LIKE 1, MITOCHONDRIAL-RELATED"/>
    <property type="match status" value="1"/>
</dbReference>
<dbReference type="PROSITE" id="PS00895">
    <property type="entry name" value="3_HYDROXYISOBUT_DH"/>
    <property type="match status" value="1"/>
</dbReference>
<evidence type="ECO:0000256" key="1">
    <source>
        <dbReference type="ARBA" id="ARBA00009080"/>
    </source>
</evidence>
<dbReference type="Gene3D" id="3.40.50.720">
    <property type="entry name" value="NAD(P)-binding Rossmann-like Domain"/>
    <property type="match status" value="1"/>
</dbReference>
<comment type="similarity">
    <text evidence="1">Belongs to the HIBADH-related family.</text>
</comment>
<evidence type="ECO:0000256" key="3">
    <source>
        <dbReference type="ARBA" id="ARBA00018193"/>
    </source>
</evidence>
<dbReference type="GO" id="GO:0016054">
    <property type="term" value="P:organic acid catabolic process"/>
    <property type="evidence" value="ECO:0007669"/>
    <property type="project" value="UniProtKB-ARBA"/>
</dbReference>
<comment type="catalytic activity">
    <reaction evidence="6">
        <text>6-phospho-D-gluconate + NADP(+) = D-ribulose 5-phosphate + CO2 + NADPH</text>
        <dbReference type="Rhea" id="RHEA:10116"/>
        <dbReference type="ChEBI" id="CHEBI:16526"/>
        <dbReference type="ChEBI" id="CHEBI:57783"/>
        <dbReference type="ChEBI" id="CHEBI:58121"/>
        <dbReference type="ChEBI" id="CHEBI:58349"/>
        <dbReference type="ChEBI" id="CHEBI:58759"/>
        <dbReference type="EC" id="1.1.1.44"/>
    </reaction>
</comment>
<dbReference type="Gene3D" id="1.10.1040.10">
    <property type="entry name" value="N-(1-d-carboxylethyl)-l-norvaline Dehydrogenase, domain 2"/>
    <property type="match status" value="1"/>
</dbReference>
<keyword evidence="5" id="KW-0520">NAD</keyword>
<feature type="domain" description="3-hydroxyisobutyrate dehydrogenase-like NAD-binding" evidence="9">
    <location>
        <begin position="165"/>
        <end position="284"/>
    </location>
</feature>
<dbReference type="GO" id="GO:0004616">
    <property type="term" value="F:phosphogluconate dehydrogenase (decarboxylating) activity"/>
    <property type="evidence" value="ECO:0007669"/>
    <property type="project" value="UniProtKB-EC"/>
</dbReference>
<reference evidence="10 11" key="1">
    <citation type="submission" date="2016-02" db="EMBL/GenBank/DDBJ databases">
        <title>Draft genome sequence of hydrocarbon degrading Staphylococcus saprophyticus Strain CNV2, isolated from crude-oil contaminated soil from Noonmati Oil Refinery, Guwahati, Assam, India.</title>
        <authorList>
            <person name="Mukherjee A."/>
            <person name="Chettri B."/>
            <person name="Langpoklakpam J."/>
            <person name="Singh A.K."/>
            <person name="Chattopadhyay D.J."/>
        </authorList>
    </citation>
    <scope>NUCLEOTIDE SEQUENCE [LARGE SCALE GENOMIC DNA]</scope>
    <source>
        <strain evidence="10 11">CNV2</strain>
    </source>
</reference>
<protein>
    <recommendedName>
        <fullName evidence="3">6-phosphogluconate dehydrogenase, decarboxylating</fullName>
        <ecNumber evidence="2">1.1.1.44</ecNumber>
    </recommendedName>
</protein>
<evidence type="ECO:0000259" key="9">
    <source>
        <dbReference type="Pfam" id="PF14833"/>
    </source>
</evidence>
<dbReference type="Pfam" id="PF14833">
    <property type="entry name" value="NAD_binding_11"/>
    <property type="match status" value="1"/>
</dbReference>
<feature type="domain" description="6-phosphogluconate dehydrogenase NADP-binding" evidence="8">
    <location>
        <begin position="2"/>
        <end position="162"/>
    </location>
</feature>
<gene>
    <name evidence="10" type="primary">garR</name>
    <name evidence="10" type="ORF">A0131_03845</name>
</gene>
<proteinExistence type="inferred from homology"/>
<feature type="active site" evidence="7">
    <location>
        <position position="171"/>
    </location>
</feature>
<dbReference type="EC" id="1.1.1.44" evidence="2"/>
<evidence type="ECO:0000259" key="8">
    <source>
        <dbReference type="Pfam" id="PF03446"/>
    </source>
</evidence>
<dbReference type="InterPro" id="IPR008927">
    <property type="entry name" value="6-PGluconate_DH-like_C_sf"/>
</dbReference>
<keyword evidence="4" id="KW-0560">Oxidoreductase</keyword>
<dbReference type="InterPro" id="IPR002204">
    <property type="entry name" value="3-OH-isobutyrate_DH-rel_CS"/>
</dbReference>
<accession>A0A151A3L3</accession>
<dbReference type="PIRSF" id="PIRSF000103">
    <property type="entry name" value="HIBADH"/>
    <property type="match status" value="1"/>
</dbReference>
<dbReference type="SUPFAM" id="SSF48179">
    <property type="entry name" value="6-phosphogluconate dehydrogenase C-terminal domain-like"/>
    <property type="match status" value="1"/>
</dbReference>
<evidence type="ECO:0000256" key="5">
    <source>
        <dbReference type="ARBA" id="ARBA00023027"/>
    </source>
</evidence>
<dbReference type="EMBL" id="LUGM01000002">
    <property type="protein sequence ID" value="KYH13936.1"/>
    <property type="molecule type" value="Genomic_DNA"/>
</dbReference>
<dbReference type="InterPro" id="IPR015815">
    <property type="entry name" value="HIBADH-related"/>
</dbReference>
<dbReference type="InterPro" id="IPR013328">
    <property type="entry name" value="6PGD_dom2"/>
</dbReference>
<name>A0A151A3L3_9STAP</name>
<evidence type="ECO:0000313" key="11">
    <source>
        <dbReference type="Proteomes" id="UP000075418"/>
    </source>
</evidence>
<dbReference type="RefSeq" id="WP_061854163.1">
    <property type="nucleotide sequence ID" value="NZ_LUGM01000002.1"/>
</dbReference>
<evidence type="ECO:0000256" key="4">
    <source>
        <dbReference type="ARBA" id="ARBA00023002"/>
    </source>
</evidence>
<dbReference type="GO" id="GO:0051287">
    <property type="term" value="F:NAD binding"/>
    <property type="evidence" value="ECO:0007669"/>
    <property type="project" value="InterPro"/>
</dbReference>
<organism evidence="10 11">
    <name type="scientific">Staphylococcus kloosii</name>
    <dbReference type="NCBI Taxonomy" id="29384"/>
    <lineage>
        <taxon>Bacteria</taxon>
        <taxon>Bacillati</taxon>
        <taxon>Bacillota</taxon>
        <taxon>Bacilli</taxon>
        <taxon>Bacillales</taxon>
        <taxon>Staphylococcaceae</taxon>
        <taxon>Staphylococcus</taxon>
    </lineage>
</organism>
<dbReference type="InterPro" id="IPR006115">
    <property type="entry name" value="6PGDH_NADP-bd"/>
</dbReference>
<evidence type="ECO:0000256" key="7">
    <source>
        <dbReference type="PIRSR" id="PIRSR000103-1"/>
    </source>
</evidence>
<dbReference type="PANTHER" id="PTHR43060:SF3">
    <property type="entry name" value="2-HYDROXY-3-OXOPROPIONATE REDUCTASE"/>
    <property type="match status" value="1"/>
</dbReference>
<sequence length="296" mass="31908">MKIGFIGLGIMGKPMVKNFLKEQNTVLVNDVNKDTELEMVKEGAQAVSITEMAQEVDYLFLSLPNGAIVKSVLYSGQESILNQPQVNVKSVIDTSSLTPNESLEISKVLEEKSVSYIDAPVSGGEPLAITGELSIMVGCNENDYEDIKKVCEPIAQSVIRVGEVGSGSVVKLANQIIVNTNIAALSEAVVLAKKFNIDLEAMYQAIKGGLAESTVMDAKFPKMIAEDYQPGGTLNINLKDLKNVTSTADTVGLTLPVSNQVKEIYKSEVAQGNGLNDHSGIIKYFENINNMKVTKC</sequence>
<dbReference type="GO" id="GO:0050661">
    <property type="term" value="F:NADP binding"/>
    <property type="evidence" value="ECO:0007669"/>
    <property type="project" value="InterPro"/>
</dbReference>
<dbReference type="AlphaFoldDB" id="A0A151A3L3"/>
<dbReference type="InterPro" id="IPR029154">
    <property type="entry name" value="HIBADH-like_NADP-bd"/>
</dbReference>
<evidence type="ECO:0000313" key="10">
    <source>
        <dbReference type="EMBL" id="KYH13936.1"/>
    </source>
</evidence>
<evidence type="ECO:0000256" key="6">
    <source>
        <dbReference type="ARBA" id="ARBA00048640"/>
    </source>
</evidence>
<dbReference type="SUPFAM" id="SSF51735">
    <property type="entry name" value="NAD(P)-binding Rossmann-fold domains"/>
    <property type="match status" value="1"/>
</dbReference>
<dbReference type="Pfam" id="PF03446">
    <property type="entry name" value="NAD_binding_2"/>
    <property type="match status" value="1"/>
</dbReference>
<comment type="caution">
    <text evidence="10">The sequence shown here is derived from an EMBL/GenBank/DDBJ whole genome shotgun (WGS) entry which is preliminary data.</text>
</comment>
<dbReference type="Proteomes" id="UP000075418">
    <property type="component" value="Unassembled WGS sequence"/>
</dbReference>